<dbReference type="AlphaFoldDB" id="A0A6P2T0T7"/>
<proteinExistence type="predicted"/>
<accession>A0A6P2T0T7</accession>
<gene>
    <name evidence="1" type="ORF">BLA13014_07599</name>
</gene>
<evidence type="ECO:0000313" key="1">
    <source>
        <dbReference type="EMBL" id="VWC49492.1"/>
    </source>
</evidence>
<protein>
    <submittedName>
        <fullName evidence="1">Uncharacterized protein</fullName>
    </submittedName>
</protein>
<dbReference type="EMBL" id="CABVQC010000088">
    <property type="protein sequence ID" value="VWC49492.1"/>
    <property type="molecule type" value="Genomic_DNA"/>
</dbReference>
<organism evidence="1 2">
    <name type="scientific">Burkholderia aenigmatica</name>
    <dbReference type="NCBI Taxonomy" id="2015348"/>
    <lineage>
        <taxon>Bacteria</taxon>
        <taxon>Pseudomonadati</taxon>
        <taxon>Pseudomonadota</taxon>
        <taxon>Betaproteobacteria</taxon>
        <taxon>Burkholderiales</taxon>
        <taxon>Burkholderiaceae</taxon>
        <taxon>Burkholderia</taxon>
        <taxon>Burkholderia cepacia complex</taxon>
    </lineage>
</organism>
<name>A0A6P2T0T7_9BURK</name>
<evidence type="ECO:0000313" key="2">
    <source>
        <dbReference type="Proteomes" id="UP000494261"/>
    </source>
</evidence>
<dbReference type="Proteomes" id="UP000494261">
    <property type="component" value="Unassembled WGS sequence"/>
</dbReference>
<sequence>MKIKVEVTSDELAEMYCDTTKELEEQLRDQIDNGVASNEGEAGVDWMVGYDLEVVLVNG</sequence>
<dbReference type="RefSeq" id="WP_175026227.1">
    <property type="nucleotide sequence ID" value="NZ_CABVQC010000088.1"/>
</dbReference>
<reference evidence="1 2" key="1">
    <citation type="submission" date="2019-09" db="EMBL/GenBank/DDBJ databases">
        <authorList>
            <person name="Depoorter E."/>
        </authorList>
    </citation>
    <scope>NUCLEOTIDE SEQUENCE [LARGE SCALE GENOMIC DNA]</scope>
    <source>
        <strain evidence="1">LMG 13014</strain>
    </source>
</reference>